<evidence type="ECO:0000313" key="10">
    <source>
        <dbReference type="Proteomes" id="UP000242084"/>
    </source>
</evidence>
<dbReference type="Proteomes" id="UP000242084">
    <property type="component" value="Chromosome 1"/>
</dbReference>
<feature type="transmembrane region" description="Helical" evidence="8">
    <location>
        <begin position="236"/>
        <end position="259"/>
    </location>
</feature>
<dbReference type="Gene3D" id="1.20.1080.10">
    <property type="entry name" value="Glycerol uptake facilitator protein"/>
    <property type="match status" value="1"/>
</dbReference>
<protein>
    <submittedName>
        <fullName evidence="9">Glycerol uptake facilitator</fullName>
    </submittedName>
</protein>
<keyword evidence="5 8" id="KW-1133">Transmembrane helix</keyword>
<feature type="transmembrane region" description="Helical" evidence="8">
    <location>
        <begin position="163"/>
        <end position="187"/>
    </location>
</feature>
<comment type="similarity">
    <text evidence="2 7">Belongs to the MIP/aquaporin (TC 1.A.8) family.</text>
</comment>
<evidence type="ECO:0000256" key="5">
    <source>
        <dbReference type="ARBA" id="ARBA00022989"/>
    </source>
</evidence>
<evidence type="ECO:0000256" key="1">
    <source>
        <dbReference type="ARBA" id="ARBA00004141"/>
    </source>
</evidence>
<keyword evidence="3 7" id="KW-0813">Transport</keyword>
<dbReference type="GO" id="GO:0005886">
    <property type="term" value="C:plasma membrane"/>
    <property type="evidence" value="ECO:0007669"/>
    <property type="project" value="TreeGrafter"/>
</dbReference>
<dbReference type="EMBL" id="LT906462">
    <property type="protein sequence ID" value="SNV69873.1"/>
    <property type="molecule type" value="Genomic_DNA"/>
</dbReference>
<accession>A0A239ZFW2</accession>
<feature type="transmembrane region" description="Helical" evidence="8">
    <location>
        <begin position="127"/>
        <end position="151"/>
    </location>
</feature>
<keyword evidence="6 8" id="KW-0472">Membrane</keyword>
<sequence>MSEFLAEIVGTAILILFGGGVCANVNLKGTLGKGADWIVISMGWGLAVMLGVYAAGNVSGAHLNPAVTLGFAIDGSFPWSKVVPFIIAQFIGAMIGATLVWASYLPHWKKTEDQGAKLGTFATGPSYPNYVANFLSEIIGTMILVMGLLFIGTNKFTDGLNPLIVGLLIVAIGLSLGGATGYAINPARDIGPRIMHMLLPIPGKGSSNWKYAIVPLLGPIAGGMFGAALYNILFKGIFNGFIIFAIIFTIVVVLLGIALNKAILKDEVAEIL</sequence>
<comment type="subcellular location">
    <subcellularLocation>
        <location evidence="1">Membrane</location>
        <topology evidence="1">Multi-pass membrane protein</topology>
    </subcellularLocation>
</comment>
<dbReference type="PRINTS" id="PR00783">
    <property type="entry name" value="MINTRINSICP"/>
</dbReference>
<evidence type="ECO:0000256" key="6">
    <source>
        <dbReference type="ARBA" id="ARBA00023136"/>
    </source>
</evidence>
<dbReference type="InterPro" id="IPR050363">
    <property type="entry name" value="MIP/Aquaporin"/>
</dbReference>
<name>A0A239ZFW2_9STAP</name>
<gene>
    <name evidence="9" type="primary">gla</name>
    <name evidence="9" type="ORF">SAMEA4384403_01497</name>
</gene>
<dbReference type="RefSeq" id="WP_095088229.1">
    <property type="nucleotide sequence ID" value="NZ_BMDM01000005.1"/>
</dbReference>
<dbReference type="NCBIfam" id="TIGR00861">
    <property type="entry name" value="MIP"/>
    <property type="match status" value="1"/>
</dbReference>
<proteinExistence type="inferred from homology"/>
<dbReference type="Pfam" id="PF00230">
    <property type="entry name" value="MIP"/>
    <property type="match status" value="1"/>
</dbReference>
<dbReference type="SUPFAM" id="SSF81338">
    <property type="entry name" value="Aquaporin-like"/>
    <property type="match status" value="1"/>
</dbReference>
<dbReference type="InterPro" id="IPR000425">
    <property type="entry name" value="MIP"/>
</dbReference>
<keyword evidence="4 7" id="KW-0812">Transmembrane</keyword>
<evidence type="ECO:0000256" key="7">
    <source>
        <dbReference type="RuleBase" id="RU000477"/>
    </source>
</evidence>
<evidence type="ECO:0000256" key="8">
    <source>
        <dbReference type="SAM" id="Phobius"/>
    </source>
</evidence>
<evidence type="ECO:0000256" key="3">
    <source>
        <dbReference type="ARBA" id="ARBA00022448"/>
    </source>
</evidence>
<dbReference type="PROSITE" id="PS00221">
    <property type="entry name" value="MIP"/>
    <property type="match status" value="1"/>
</dbReference>
<feature type="transmembrane region" description="Helical" evidence="8">
    <location>
        <begin position="208"/>
        <end position="230"/>
    </location>
</feature>
<keyword evidence="10" id="KW-1185">Reference proteome</keyword>
<dbReference type="GO" id="GO:0015254">
    <property type="term" value="F:glycerol channel activity"/>
    <property type="evidence" value="ECO:0007669"/>
    <property type="project" value="TreeGrafter"/>
</dbReference>
<feature type="transmembrane region" description="Helical" evidence="8">
    <location>
        <begin position="37"/>
        <end position="56"/>
    </location>
</feature>
<dbReference type="KEGG" id="sste:SAMEA4384403_1497"/>
<evidence type="ECO:0000256" key="2">
    <source>
        <dbReference type="ARBA" id="ARBA00006175"/>
    </source>
</evidence>
<evidence type="ECO:0000313" key="9">
    <source>
        <dbReference type="EMBL" id="SNV69873.1"/>
    </source>
</evidence>
<evidence type="ECO:0000256" key="4">
    <source>
        <dbReference type="ARBA" id="ARBA00022692"/>
    </source>
</evidence>
<dbReference type="InterPro" id="IPR023271">
    <property type="entry name" value="Aquaporin-like"/>
</dbReference>
<dbReference type="OrthoDB" id="9807293at2"/>
<dbReference type="AlphaFoldDB" id="A0A239ZFW2"/>
<reference evidence="9 10" key="1">
    <citation type="submission" date="2017-06" db="EMBL/GenBank/DDBJ databases">
        <authorList>
            <consortium name="Pathogen Informatics"/>
        </authorList>
    </citation>
    <scope>NUCLEOTIDE SEQUENCE [LARGE SCALE GENOMIC DNA]</scope>
    <source>
        <strain evidence="9 10">NCTC13839</strain>
    </source>
</reference>
<organism evidence="9 10">
    <name type="scientific">Mammaliicoccus stepanovicii</name>
    <dbReference type="NCBI Taxonomy" id="643214"/>
    <lineage>
        <taxon>Bacteria</taxon>
        <taxon>Bacillati</taxon>
        <taxon>Bacillota</taxon>
        <taxon>Bacilli</taxon>
        <taxon>Bacillales</taxon>
        <taxon>Staphylococcaceae</taxon>
        <taxon>Mammaliicoccus</taxon>
    </lineage>
</organism>
<feature type="transmembrane region" description="Helical" evidence="8">
    <location>
        <begin position="85"/>
        <end position="106"/>
    </location>
</feature>
<dbReference type="PANTHER" id="PTHR43829:SF9">
    <property type="entry name" value="AQUAPORIN-9"/>
    <property type="match status" value="1"/>
</dbReference>
<dbReference type="PANTHER" id="PTHR43829">
    <property type="entry name" value="AQUAPORIN OR AQUAGLYCEROPORIN RELATED"/>
    <property type="match status" value="1"/>
</dbReference>
<feature type="transmembrane region" description="Helical" evidence="8">
    <location>
        <begin position="6"/>
        <end position="25"/>
    </location>
</feature>
<dbReference type="InterPro" id="IPR022357">
    <property type="entry name" value="MIP_CS"/>
</dbReference>